<dbReference type="OrthoDB" id="6760205at2759"/>
<comment type="caution">
    <text evidence="2">The sequence shown here is derived from an EMBL/GenBank/DDBJ whole genome shotgun (WGS) entry which is preliminary data.</text>
</comment>
<dbReference type="SUPFAM" id="SSF47565">
    <property type="entry name" value="Insect pheromone/odorant-binding proteins"/>
    <property type="match status" value="1"/>
</dbReference>
<dbReference type="GO" id="GO:0005549">
    <property type="term" value="F:odorant binding"/>
    <property type="evidence" value="ECO:0007669"/>
    <property type="project" value="InterPro"/>
</dbReference>
<dbReference type="InterPro" id="IPR006170">
    <property type="entry name" value="PBP/GOBP"/>
</dbReference>
<dbReference type="EMBL" id="VTPC01003416">
    <property type="protein sequence ID" value="KAF2898559.1"/>
    <property type="molecule type" value="Genomic_DNA"/>
</dbReference>
<accession>A0A8K0GG62</accession>
<evidence type="ECO:0000313" key="2">
    <source>
        <dbReference type="EMBL" id="KAF2898559.1"/>
    </source>
</evidence>
<evidence type="ECO:0000313" key="3">
    <source>
        <dbReference type="Proteomes" id="UP000801492"/>
    </source>
</evidence>
<dbReference type="InterPro" id="IPR036728">
    <property type="entry name" value="PBP_GOBP_sf"/>
</dbReference>
<name>A0A8K0GG62_IGNLU</name>
<feature type="chain" id="PRO_5035451852" evidence="1">
    <location>
        <begin position="21"/>
        <end position="163"/>
    </location>
</feature>
<reference evidence="2" key="1">
    <citation type="submission" date="2019-08" db="EMBL/GenBank/DDBJ databases">
        <title>The genome of the North American firefly Photinus pyralis.</title>
        <authorList>
            <consortium name="Photinus pyralis genome working group"/>
            <person name="Fallon T.R."/>
            <person name="Sander Lower S.E."/>
            <person name="Weng J.-K."/>
        </authorList>
    </citation>
    <scope>NUCLEOTIDE SEQUENCE</scope>
    <source>
        <strain evidence="2">TRF0915ILg1</strain>
        <tissue evidence="2">Whole body</tissue>
    </source>
</reference>
<keyword evidence="3" id="KW-1185">Reference proteome</keyword>
<feature type="signal peptide" evidence="1">
    <location>
        <begin position="1"/>
        <end position="20"/>
    </location>
</feature>
<organism evidence="2 3">
    <name type="scientific">Ignelater luminosus</name>
    <name type="common">Cucubano</name>
    <name type="synonym">Pyrophorus luminosus</name>
    <dbReference type="NCBI Taxonomy" id="2038154"/>
    <lineage>
        <taxon>Eukaryota</taxon>
        <taxon>Metazoa</taxon>
        <taxon>Ecdysozoa</taxon>
        <taxon>Arthropoda</taxon>
        <taxon>Hexapoda</taxon>
        <taxon>Insecta</taxon>
        <taxon>Pterygota</taxon>
        <taxon>Neoptera</taxon>
        <taxon>Endopterygota</taxon>
        <taxon>Coleoptera</taxon>
        <taxon>Polyphaga</taxon>
        <taxon>Elateriformia</taxon>
        <taxon>Elateroidea</taxon>
        <taxon>Elateridae</taxon>
        <taxon>Agrypninae</taxon>
        <taxon>Pyrophorini</taxon>
        <taxon>Ignelater</taxon>
    </lineage>
</organism>
<dbReference type="Pfam" id="PF01395">
    <property type="entry name" value="PBP_GOBP"/>
    <property type="match status" value="1"/>
</dbReference>
<dbReference type="AlphaFoldDB" id="A0A8K0GG62"/>
<protein>
    <submittedName>
        <fullName evidence="2">Uncharacterized protein</fullName>
    </submittedName>
</protein>
<keyword evidence="1" id="KW-0732">Signal</keyword>
<sequence length="163" mass="18483">MFQYTLHLLLIFYLTSFGEGQPTQCGDRPTQLINVALQCDDAVKEGIFDRIENRARGFFERAKQELGFKTEAKIQPKKCEYYKCVFERLGLINQLGLPDLSLIQTWVSTSVDAKNSVDLNSQVASCFRMLATSAINIQNDCETATRLMMCLSSADKCEVFKFP</sequence>
<dbReference type="Gene3D" id="1.10.238.20">
    <property type="entry name" value="Pheromone/general odorant binding protein domain"/>
    <property type="match status" value="1"/>
</dbReference>
<gene>
    <name evidence="2" type="ORF">ILUMI_07630</name>
</gene>
<dbReference type="Proteomes" id="UP000801492">
    <property type="component" value="Unassembled WGS sequence"/>
</dbReference>
<evidence type="ECO:0000256" key="1">
    <source>
        <dbReference type="SAM" id="SignalP"/>
    </source>
</evidence>
<proteinExistence type="predicted"/>